<evidence type="ECO:0000313" key="3">
    <source>
        <dbReference type="Proteomes" id="UP000181951"/>
    </source>
</evidence>
<dbReference type="EMBL" id="FODD01000039">
    <property type="protein sequence ID" value="SEO74000.1"/>
    <property type="molecule type" value="Genomic_DNA"/>
</dbReference>
<organism evidence="2 3">
    <name type="scientific">Actinacidiphila rubida</name>
    <dbReference type="NCBI Taxonomy" id="310780"/>
    <lineage>
        <taxon>Bacteria</taxon>
        <taxon>Bacillati</taxon>
        <taxon>Actinomycetota</taxon>
        <taxon>Actinomycetes</taxon>
        <taxon>Kitasatosporales</taxon>
        <taxon>Streptomycetaceae</taxon>
        <taxon>Actinacidiphila</taxon>
    </lineage>
</organism>
<protein>
    <submittedName>
        <fullName evidence="2">Uncharacterized protein</fullName>
    </submittedName>
</protein>
<dbReference type="AlphaFoldDB" id="A0A1H8S5N8"/>
<name>A0A1H8S5N8_9ACTN</name>
<keyword evidence="3" id="KW-1185">Reference proteome</keyword>
<keyword evidence="1" id="KW-1133">Transmembrane helix</keyword>
<dbReference type="Proteomes" id="UP000181951">
    <property type="component" value="Unassembled WGS sequence"/>
</dbReference>
<sequence>MGGLAAGLIYGADLWAGHQRPDTGKEGTIRWAFFGPAATALRALAAFAVPVAVGVLLVSGSALCVALVVFRENHYPCELPAEGSDRKQPTG</sequence>
<keyword evidence="1" id="KW-0472">Membrane</keyword>
<gene>
    <name evidence="2" type="ORF">SAMN05216267_103969</name>
</gene>
<feature type="transmembrane region" description="Helical" evidence="1">
    <location>
        <begin position="43"/>
        <end position="70"/>
    </location>
</feature>
<proteinExistence type="predicted"/>
<dbReference type="RefSeq" id="WP_069464355.1">
    <property type="nucleotide sequence ID" value="NZ_FODD01000039.1"/>
</dbReference>
<keyword evidence="1" id="KW-0812">Transmembrane</keyword>
<reference evidence="2 3" key="1">
    <citation type="submission" date="2016-10" db="EMBL/GenBank/DDBJ databases">
        <authorList>
            <person name="de Groot N.N."/>
        </authorList>
    </citation>
    <scope>NUCLEOTIDE SEQUENCE [LARGE SCALE GENOMIC DNA]</scope>
    <source>
        <strain evidence="2 3">CGMCC 4.2026</strain>
    </source>
</reference>
<evidence type="ECO:0000313" key="2">
    <source>
        <dbReference type="EMBL" id="SEO74000.1"/>
    </source>
</evidence>
<evidence type="ECO:0000256" key="1">
    <source>
        <dbReference type="SAM" id="Phobius"/>
    </source>
</evidence>
<accession>A0A1H8S5N8</accession>